<accession>A0A383EJF1</accession>
<feature type="non-terminal residue" evidence="5">
    <location>
        <position position="230"/>
    </location>
</feature>
<sequence length="230" mass="25398">MNYIDNKSSGATSNADTLINQPAAYSTSLPPTEILKNEIEEMSRVRQRIADHMVKSKDISAHVYTTTEVDVTKIVETRNNKKEEYFNRHQVKLTYTPIIVSACIKAIQEFPLMNASIDGNNIVHHQNINMGVAVALPDNNLIVPVIKSSEEMNFLGLSRNINNYAKKARSNSLAPDEIFGSTFTITNPGIFGGLFGMPIINQPNVGILSVGSIEKKPVVKETEYGDAVFI</sequence>
<feature type="domain" description="2-oxoacid dehydrogenase acyltransferase catalytic" evidence="4">
    <location>
        <begin position="37"/>
        <end position="223"/>
    </location>
</feature>
<evidence type="ECO:0000256" key="3">
    <source>
        <dbReference type="ARBA" id="ARBA00023315"/>
    </source>
</evidence>
<dbReference type="AlphaFoldDB" id="A0A383EJF1"/>
<dbReference type="GO" id="GO:0031405">
    <property type="term" value="F:lipoic acid binding"/>
    <property type="evidence" value="ECO:0007669"/>
    <property type="project" value="TreeGrafter"/>
</dbReference>
<dbReference type="PANTHER" id="PTHR43178">
    <property type="entry name" value="DIHYDROLIPOAMIDE ACETYLTRANSFERASE COMPONENT OF PYRUVATE DEHYDROGENASE COMPLEX"/>
    <property type="match status" value="1"/>
</dbReference>
<name>A0A383EJF1_9ZZZZ</name>
<evidence type="ECO:0000259" key="4">
    <source>
        <dbReference type="Pfam" id="PF00198"/>
    </source>
</evidence>
<dbReference type="GO" id="GO:0005737">
    <property type="term" value="C:cytoplasm"/>
    <property type="evidence" value="ECO:0007669"/>
    <property type="project" value="TreeGrafter"/>
</dbReference>
<comment type="cofactor">
    <cofactor evidence="1">
        <name>(R)-lipoate</name>
        <dbReference type="ChEBI" id="CHEBI:83088"/>
    </cofactor>
</comment>
<evidence type="ECO:0000313" key="5">
    <source>
        <dbReference type="EMBL" id="SVE56977.1"/>
    </source>
</evidence>
<dbReference type="EMBL" id="UINC01226476">
    <property type="protein sequence ID" value="SVE56977.1"/>
    <property type="molecule type" value="Genomic_DNA"/>
</dbReference>
<dbReference type="InterPro" id="IPR001078">
    <property type="entry name" value="2-oxoacid_DH_actylTfrase"/>
</dbReference>
<reference evidence="5" key="1">
    <citation type="submission" date="2018-05" db="EMBL/GenBank/DDBJ databases">
        <authorList>
            <person name="Lanie J.A."/>
            <person name="Ng W.-L."/>
            <person name="Kazmierczak K.M."/>
            <person name="Andrzejewski T.M."/>
            <person name="Davidsen T.M."/>
            <person name="Wayne K.J."/>
            <person name="Tettelin H."/>
            <person name="Glass J.I."/>
            <person name="Rusch D."/>
            <person name="Podicherti R."/>
            <person name="Tsui H.-C.T."/>
            <person name="Winkler M.E."/>
        </authorList>
    </citation>
    <scope>NUCLEOTIDE SEQUENCE</scope>
</reference>
<keyword evidence="3" id="KW-0012">Acyltransferase</keyword>
<organism evidence="5">
    <name type="scientific">marine metagenome</name>
    <dbReference type="NCBI Taxonomy" id="408172"/>
    <lineage>
        <taxon>unclassified sequences</taxon>
        <taxon>metagenomes</taxon>
        <taxon>ecological metagenomes</taxon>
    </lineage>
</organism>
<dbReference type="PANTHER" id="PTHR43178:SF5">
    <property type="entry name" value="LIPOAMIDE ACYLTRANSFERASE COMPONENT OF BRANCHED-CHAIN ALPHA-KETO ACID DEHYDROGENASE COMPLEX, MITOCHONDRIAL"/>
    <property type="match status" value="1"/>
</dbReference>
<protein>
    <recommendedName>
        <fullName evidence="4">2-oxoacid dehydrogenase acyltransferase catalytic domain-containing protein</fullName>
    </recommendedName>
</protein>
<keyword evidence="2" id="KW-0808">Transferase</keyword>
<gene>
    <name evidence="5" type="ORF">METZ01_LOCUS509831</name>
</gene>
<proteinExistence type="predicted"/>
<dbReference type="GO" id="GO:0016407">
    <property type="term" value="F:acetyltransferase activity"/>
    <property type="evidence" value="ECO:0007669"/>
    <property type="project" value="TreeGrafter"/>
</dbReference>
<evidence type="ECO:0000256" key="1">
    <source>
        <dbReference type="ARBA" id="ARBA00001938"/>
    </source>
</evidence>
<dbReference type="SUPFAM" id="SSF52777">
    <property type="entry name" value="CoA-dependent acyltransferases"/>
    <property type="match status" value="1"/>
</dbReference>
<dbReference type="Gene3D" id="3.30.559.10">
    <property type="entry name" value="Chloramphenicol acetyltransferase-like domain"/>
    <property type="match status" value="1"/>
</dbReference>
<evidence type="ECO:0000256" key="2">
    <source>
        <dbReference type="ARBA" id="ARBA00022679"/>
    </source>
</evidence>
<dbReference type="InterPro" id="IPR023213">
    <property type="entry name" value="CAT-like_dom_sf"/>
</dbReference>
<dbReference type="InterPro" id="IPR050743">
    <property type="entry name" value="2-oxoacid_DH_E2_comp"/>
</dbReference>
<dbReference type="Pfam" id="PF00198">
    <property type="entry name" value="2-oxoacid_dh"/>
    <property type="match status" value="1"/>
</dbReference>